<organism evidence="2 3">
    <name type="scientific">Clostridium gelidum</name>
    <dbReference type="NCBI Taxonomy" id="704125"/>
    <lineage>
        <taxon>Bacteria</taxon>
        <taxon>Bacillati</taxon>
        <taxon>Bacillota</taxon>
        <taxon>Clostridia</taxon>
        <taxon>Eubacteriales</taxon>
        <taxon>Clostridiaceae</taxon>
        <taxon>Clostridium</taxon>
    </lineage>
</organism>
<dbReference type="PANTHER" id="PTHR43591:SF110">
    <property type="entry name" value="RHODANESE DOMAIN-CONTAINING PROTEIN"/>
    <property type="match status" value="1"/>
</dbReference>
<name>A0ABM7T4E0_9CLOT</name>
<dbReference type="InterPro" id="IPR029063">
    <property type="entry name" value="SAM-dependent_MTases_sf"/>
</dbReference>
<dbReference type="Gene3D" id="3.40.50.150">
    <property type="entry name" value="Vaccinia Virus protein VP39"/>
    <property type="match status" value="1"/>
</dbReference>
<sequence length="148" mass="17388">MSGKFLDKGYNIIAIDQSIEMLNVAKEKYPKLKVRLGDFLKIPYSNKTFDIIVSTYAFHHLNNNEKSIAIKEMARVLEDNGKIVIGDLMFKSNKDKDNIFQKLTGEQIEEINDEYYSYIDFLKSEFKEINKELKYTRIDNLIYVVEIQ</sequence>
<accession>A0ABM7T4E0</accession>
<evidence type="ECO:0000313" key="2">
    <source>
        <dbReference type="EMBL" id="BCZ46819.1"/>
    </source>
</evidence>
<keyword evidence="3" id="KW-1185">Reference proteome</keyword>
<dbReference type="CDD" id="cd02440">
    <property type="entry name" value="AdoMet_MTases"/>
    <property type="match status" value="1"/>
</dbReference>
<feature type="domain" description="Methyltransferase type 11" evidence="1">
    <location>
        <begin position="5"/>
        <end position="85"/>
    </location>
</feature>
<dbReference type="PANTHER" id="PTHR43591">
    <property type="entry name" value="METHYLTRANSFERASE"/>
    <property type="match status" value="1"/>
</dbReference>
<dbReference type="EMBL" id="AP024849">
    <property type="protein sequence ID" value="BCZ46819.1"/>
    <property type="molecule type" value="Genomic_DNA"/>
</dbReference>
<evidence type="ECO:0000259" key="1">
    <source>
        <dbReference type="Pfam" id="PF08241"/>
    </source>
</evidence>
<dbReference type="InterPro" id="IPR013216">
    <property type="entry name" value="Methyltransf_11"/>
</dbReference>
<dbReference type="Proteomes" id="UP000824633">
    <property type="component" value="Chromosome"/>
</dbReference>
<gene>
    <name evidence="2" type="ORF">psyc5s11_28860</name>
</gene>
<reference evidence="3" key="1">
    <citation type="submission" date="2021-07" db="EMBL/GenBank/DDBJ databases">
        <title>Complete genome sequencing of a Clostridium isolate.</title>
        <authorList>
            <person name="Ueki A."/>
            <person name="Tonouchi A."/>
        </authorList>
    </citation>
    <scope>NUCLEOTIDE SEQUENCE [LARGE SCALE GENOMIC DNA]</scope>
    <source>
        <strain evidence="3">C5S11</strain>
    </source>
</reference>
<dbReference type="Pfam" id="PF08241">
    <property type="entry name" value="Methyltransf_11"/>
    <property type="match status" value="1"/>
</dbReference>
<protein>
    <recommendedName>
        <fullName evidence="1">Methyltransferase type 11 domain-containing protein</fullName>
    </recommendedName>
</protein>
<evidence type="ECO:0000313" key="3">
    <source>
        <dbReference type="Proteomes" id="UP000824633"/>
    </source>
</evidence>
<dbReference type="SUPFAM" id="SSF53335">
    <property type="entry name" value="S-adenosyl-L-methionine-dependent methyltransferases"/>
    <property type="match status" value="1"/>
</dbReference>
<proteinExistence type="predicted"/>